<feature type="compositionally biased region" description="Low complexity" evidence="4">
    <location>
        <begin position="343"/>
        <end position="358"/>
    </location>
</feature>
<feature type="domain" description="Multidrug resistance protein MdtA-like alpha-helical hairpin" evidence="5">
    <location>
        <begin position="65"/>
        <end position="133"/>
    </location>
</feature>
<evidence type="ECO:0000256" key="3">
    <source>
        <dbReference type="SAM" id="Coils"/>
    </source>
</evidence>
<accession>A0ABT8DAD9</accession>
<dbReference type="InterPro" id="IPR058626">
    <property type="entry name" value="MdtA-like_b-barrel"/>
</dbReference>
<dbReference type="Pfam" id="PF25876">
    <property type="entry name" value="HH_MFP_RND"/>
    <property type="match status" value="1"/>
</dbReference>
<gene>
    <name evidence="9" type="ORF">QWZ10_21380</name>
</gene>
<dbReference type="Pfam" id="PF25944">
    <property type="entry name" value="Beta-barrel_RND"/>
    <property type="match status" value="1"/>
</dbReference>
<sequence length="397" mass="41842">MITLKPEPLPVVSELPGRVSATRTAEVRPRVSGIVLERVFEQGSFVKEGDVLYRIDSSQFRVRVASAQATLARAQANQLNARDQQERAERLRERRVSSGVDLENAVTALAVADAEVAIAQASLEEAQLNLDYTDVTAPISGIIGRALVTEGALVTSQTDIMATIQQLDPVYADFTQSSSDVLQLRRAMQSGQLVATAPGEARVRLIYDDGSVYDKPGRLLFSEATVDPLTGQVTMRGEFPNPDGDLLPGLYVRISIEQAIAEAALAIPQMAVQRDGEGNAFVYIVGAENKAERRTVTLGPTLGPRWIVLSGLAAGEQVVVEGAQKLYPEAAMAPEPWNDTTAAAAAPAEAATGDTADAATDEAAVEAAQPAEAGAPAAATEGAAPAEDGAQTPEKNE</sequence>
<evidence type="ECO:0000256" key="1">
    <source>
        <dbReference type="ARBA" id="ARBA00004196"/>
    </source>
</evidence>
<feature type="domain" description="Multidrug resistance protein MdtA-like barrel-sandwich hybrid" evidence="6">
    <location>
        <begin position="23"/>
        <end position="164"/>
    </location>
</feature>
<dbReference type="Gene3D" id="2.40.50.100">
    <property type="match status" value="1"/>
</dbReference>
<dbReference type="Gene3D" id="2.40.30.170">
    <property type="match status" value="1"/>
</dbReference>
<evidence type="ECO:0000256" key="4">
    <source>
        <dbReference type="SAM" id="MobiDB-lite"/>
    </source>
</evidence>
<feature type="region of interest" description="Disordered" evidence="4">
    <location>
        <begin position="343"/>
        <end position="397"/>
    </location>
</feature>
<evidence type="ECO:0000256" key="2">
    <source>
        <dbReference type="ARBA" id="ARBA00009477"/>
    </source>
</evidence>
<protein>
    <submittedName>
        <fullName evidence="9">Efflux RND transporter periplasmic adaptor subunit</fullName>
    </submittedName>
</protein>
<comment type="similarity">
    <text evidence="2">Belongs to the membrane fusion protein (MFP) (TC 8.A.1) family.</text>
</comment>
<feature type="compositionally biased region" description="Low complexity" evidence="4">
    <location>
        <begin position="365"/>
        <end position="390"/>
    </location>
</feature>
<organism evidence="9 10">
    <name type="scientific">Paracoccus cavernae</name>
    <dbReference type="NCBI Taxonomy" id="1571207"/>
    <lineage>
        <taxon>Bacteria</taxon>
        <taxon>Pseudomonadati</taxon>
        <taxon>Pseudomonadota</taxon>
        <taxon>Alphaproteobacteria</taxon>
        <taxon>Rhodobacterales</taxon>
        <taxon>Paracoccaceae</taxon>
        <taxon>Paracoccus</taxon>
    </lineage>
</organism>
<comment type="subcellular location">
    <subcellularLocation>
        <location evidence="1">Cell envelope</location>
    </subcellularLocation>
</comment>
<keyword evidence="3" id="KW-0175">Coiled coil</keyword>
<evidence type="ECO:0000259" key="7">
    <source>
        <dbReference type="Pfam" id="PF25944"/>
    </source>
</evidence>
<comment type="caution">
    <text evidence="9">The sequence shown here is derived from an EMBL/GenBank/DDBJ whole genome shotgun (WGS) entry which is preliminary data.</text>
</comment>
<evidence type="ECO:0000313" key="10">
    <source>
        <dbReference type="Proteomes" id="UP001243846"/>
    </source>
</evidence>
<dbReference type="PANTHER" id="PTHR30158:SF3">
    <property type="entry name" value="MULTIDRUG EFFLUX PUMP SUBUNIT ACRA-RELATED"/>
    <property type="match status" value="1"/>
</dbReference>
<keyword evidence="10" id="KW-1185">Reference proteome</keyword>
<evidence type="ECO:0000313" key="9">
    <source>
        <dbReference type="EMBL" id="MDN3713660.1"/>
    </source>
</evidence>
<dbReference type="Pfam" id="PF25967">
    <property type="entry name" value="RND-MFP_C"/>
    <property type="match status" value="1"/>
</dbReference>
<dbReference type="InterPro" id="IPR058627">
    <property type="entry name" value="MdtA-like_C"/>
</dbReference>
<feature type="coiled-coil region" evidence="3">
    <location>
        <begin position="64"/>
        <end position="129"/>
    </location>
</feature>
<proteinExistence type="inferred from homology"/>
<dbReference type="Gene3D" id="2.40.420.20">
    <property type="match status" value="1"/>
</dbReference>
<dbReference type="NCBIfam" id="TIGR01730">
    <property type="entry name" value="RND_mfp"/>
    <property type="match status" value="1"/>
</dbReference>
<dbReference type="InterPro" id="IPR058625">
    <property type="entry name" value="MdtA-like_BSH"/>
</dbReference>
<evidence type="ECO:0000259" key="6">
    <source>
        <dbReference type="Pfam" id="PF25917"/>
    </source>
</evidence>
<reference evidence="10" key="1">
    <citation type="journal article" date="2019" name="Int. J. Syst. Evol. Microbiol.">
        <title>The Global Catalogue of Microorganisms (GCM) 10K type strain sequencing project: providing services to taxonomists for standard genome sequencing and annotation.</title>
        <authorList>
            <consortium name="The Broad Institute Genomics Platform"/>
            <consortium name="The Broad Institute Genome Sequencing Center for Infectious Disease"/>
            <person name="Wu L."/>
            <person name="Ma J."/>
        </authorList>
    </citation>
    <scope>NUCLEOTIDE SEQUENCE [LARGE SCALE GENOMIC DNA]</scope>
    <source>
        <strain evidence="10">CECT 8482</strain>
    </source>
</reference>
<feature type="domain" description="Multidrug resistance protein MdtA-like C-terminal permuted SH3" evidence="8">
    <location>
        <begin position="264"/>
        <end position="325"/>
    </location>
</feature>
<dbReference type="InterPro" id="IPR058624">
    <property type="entry name" value="MdtA-like_HH"/>
</dbReference>
<dbReference type="PANTHER" id="PTHR30158">
    <property type="entry name" value="ACRA/E-RELATED COMPONENT OF DRUG EFFLUX TRANSPORTER"/>
    <property type="match status" value="1"/>
</dbReference>
<dbReference type="Gene3D" id="1.10.287.470">
    <property type="entry name" value="Helix hairpin bin"/>
    <property type="match status" value="1"/>
</dbReference>
<evidence type="ECO:0000259" key="5">
    <source>
        <dbReference type="Pfam" id="PF25876"/>
    </source>
</evidence>
<feature type="domain" description="Multidrug resistance protein MdtA-like beta-barrel" evidence="7">
    <location>
        <begin position="169"/>
        <end position="258"/>
    </location>
</feature>
<dbReference type="SUPFAM" id="SSF111369">
    <property type="entry name" value="HlyD-like secretion proteins"/>
    <property type="match status" value="1"/>
</dbReference>
<dbReference type="InterPro" id="IPR006143">
    <property type="entry name" value="RND_pump_MFP"/>
</dbReference>
<evidence type="ECO:0000259" key="8">
    <source>
        <dbReference type="Pfam" id="PF25967"/>
    </source>
</evidence>
<dbReference type="Pfam" id="PF25917">
    <property type="entry name" value="BSH_RND"/>
    <property type="match status" value="1"/>
</dbReference>
<dbReference type="EMBL" id="JAUFRC010000002">
    <property type="protein sequence ID" value="MDN3713660.1"/>
    <property type="molecule type" value="Genomic_DNA"/>
</dbReference>
<name>A0ABT8DAD9_9RHOB</name>
<dbReference type="Proteomes" id="UP001243846">
    <property type="component" value="Unassembled WGS sequence"/>
</dbReference>